<gene>
    <name evidence="3" type="ORF">KP509_14G066900</name>
</gene>
<dbReference type="Proteomes" id="UP000825935">
    <property type="component" value="Chromosome 14"/>
</dbReference>
<dbReference type="GO" id="GO:0009451">
    <property type="term" value="P:RNA modification"/>
    <property type="evidence" value="ECO:0007669"/>
    <property type="project" value="InterPro"/>
</dbReference>
<feature type="repeat" description="PPR" evidence="2">
    <location>
        <begin position="414"/>
        <end position="448"/>
    </location>
</feature>
<dbReference type="Gene3D" id="1.25.40.10">
    <property type="entry name" value="Tetratricopeptide repeat domain"/>
    <property type="match status" value="13"/>
</dbReference>
<evidence type="ECO:0000256" key="2">
    <source>
        <dbReference type="PROSITE-ProRule" id="PRU00708"/>
    </source>
</evidence>
<keyword evidence="4" id="KW-1185">Reference proteome</keyword>
<dbReference type="FunFam" id="1.25.40.10:FF:000344">
    <property type="entry name" value="Pentatricopeptide repeat-containing protein"/>
    <property type="match status" value="1"/>
</dbReference>
<dbReference type="OrthoDB" id="10355683at2759"/>
<dbReference type="Pfam" id="PF13041">
    <property type="entry name" value="PPR_2"/>
    <property type="match status" value="5"/>
</dbReference>
<evidence type="ECO:0008006" key="5">
    <source>
        <dbReference type="Google" id="ProtNLM"/>
    </source>
</evidence>
<evidence type="ECO:0000313" key="3">
    <source>
        <dbReference type="EMBL" id="KAH7415925.1"/>
    </source>
</evidence>
<dbReference type="GO" id="GO:0048731">
    <property type="term" value="P:system development"/>
    <property type="evidence" value="ECO:0007669"/>
    <property type="project" value="UniProtKB-ARBA"/>
</dbReference>
<keyword evidence="1" id="KW-0677">Repeat</keyword>
<organism evidence="3 4">
    <name type="scientific">Ceratopteris richardii</name>
    <name type="common">Triangle waterfern</name>
    <dbReference type="NCBI Taxonomy" id="49495"/>
    <lineage>
        <taxon>Eukaryota</taxon>
        <taxon>Viridiplantae</taxon>
        <taxon>Streptophyta</taxon>
        <taxon>Embryophyta</taxon>
        <taxon>Tracheophyta</taxon>
        <taxon>Polypodiopsida</taxon>
        <taxon>Polypodiidae</taxon>
        <taxon>Polypodiales</taxon>
        <taxon>Pteridineae</taxon>
        <taxon>Pteridaceae</taxon>
        <taxon>Parkerioideae</taxon>
        <taxon>Ceratopteris</taxon>
    </lineage>
</organism>
<feature type="repeat" description="PPR" evidence="2">
    <location>
        <begin position="818"/>
        <end position="852"/>
    </location>
</feature>
<proteinExistence type="predicted"/>
<name>A0A8T2TCN1_CERRI</name>
<dbReference type="NCBIfam" id="TIGR00756">
    <property type="entry name" value="PPR"/>
    <property type="match status" value="7"/>
</dbReference>
<dbReference type="GO" id="GO:0003723">
    <property type="term" value="F:RNA binding"/>
    <property type="evidence" value="ECO:0007669"/>
    <property type="project" value="InterPro"/>
</dbReference>
<dbReference type="PROSITE" id="PS51375">
    <property type="entry name" value="PPR"/>
    <property type="match status" value="8"/>
</dbReference>
<dbReference type="InterPro" id="IPR011990">
    <property type="entry name" value="TPR-like_helical_dom_sf"/>
</dbReference>
<dbReference type="InterPro" id="IPR002885">
    <property type="entry name" value="PPR_rpt"/>
</dbReference>
<comment type="caution">
    <text evidence="3">The sequence shown here is derived from an EMBL/GenBank/DDBJ whole genome shotgun (WGS) entry which is preliminary data.</text>
</comment>
<dbReference type="FunFam" id="1.25.40.10:FF:000158">
    <property type="entry name" value="pentatricopeptide repeat-containing protein At2g33680"/>
    <property type="match status" value="1"/>
</dbReference>
<feature type="repeat" description="PPR" evidence="2">
    <location>
        <begin position="114"/>
        <end position="148"/>
    </location>
</feature>
<dbReference type="EMBL" id="CM035419">
    <property type="protein sequence ID" value="KAH7415925.1"/>
    <property type="molecule type" value="Genomic_DNA"/>
</dbReference>
<dbReference type="Pfam" id="PF01535">
    <property type="entry name" value="PPR"/>
    <property type="match status" value="9"/>
</dbReference>
<protein>
    <recommendedName>
        <fullName evidence="5">Pentatricopeptide repeat-containing protein</fullName>
    </recommendedName>
</protein>
<feature type="repeat" description="PPR" evidence="2">
    <location>
        <begin position="215"/>
        <end position="249"/>
    </location>
</feature>
<feature type="repeat" description="PPR" evidence="2">
    <location>
        <begin position="919"/>
        <end position="953"/>
    </location>
</feature>
<feature type="repeat" description="PPR" evidence="2">
    <location>
        <begin position="717"/>
        <end position="751"/>
    </location>
</feature>
<accession>A0A8T2TCN1</accession>
<evidence type="ECO:0000313" key="4">
    <source>
        <dbReference type="Proteomes" id="UP000825935"/>
    </source>
</evidence>
<feature type="repeat" description="PPR" evidence="2">
    <location>
        <begin position="616"/>
        <end position="650"/>
    </location>
</feature>
<dbReference type="PANTHER" id="PTHR47926">
    <property type="entry name" value="PENTATRICOPEPTIDE REPEAT-CONTAINING PROTEIN"/>
    <property type="match status" value="1"/>
</dbReference>
<dbReference type="InterPro" id="IPR046960">
    <property type="entry name" value="PPR_At4g14850-like_plant"/>
</dbReference>
<dbReference type="PANTHER" id="PTHR47926:SF533">
    <property type="entry name" value="DYW DOMAIN-CONTAINING PROTEIN"/>
    <property type="match status" value="1"/>
</dbReference>
<dbReference type="FunFam" id="1.25.40.10:FF:000396">
    <property type="entry name" value="Pentatricopeptide repeat-containing protein At2g36730"/>
    <property type="match status" value="1"/>
</dbReference>
<reference evidence="3" key="1">
    <citation type="submission" date="2021-08" db="EMBL/GenBank/DDBJ databases">
        <title>WGS assembly of Ceratopteris richardii.</title>
        <authorList>
            <person name="Marchant D.B."/>
            <person name="Chen G."/>
            <person name="Jenkins J."/>
            <person name="Shu S."/>
            <person name="Leebens-Mack J."/>
            <person name="Grimwood J."/>
            <person name="Schmutz J."/>
            <person name="Soltis P."/>
            <person name="Soltis D."/>
            <person name="Chen Z.-H."/>
        </authorList>
    </citation>
    <scope>NUCLEOTIDE SEQUENCE</scope>
    <source>
        <strain evidence="3">Whitten #5841</strain>
        <tissue evidence="3">Leaf</tissue>
    </source>
</reference>
<evidence type="ECO:0000256" key="1">
    <source>
        <dbReference type="ARBA" id="ARBA00022737"/>
    </source>
</evidence>
<feature type="repeat" description="PPR" evidence="2">
    <location>
        <begin position="313"/>
        <end position="347"/>
    </location>
</feature>
<sequence>MFLHHPFSVNTLPGCGTSFLCRVIVRRAYGQYGSPCSSILRQPGLPADKSSFSKLLSICCKEKSLEKGRCMHALSVLVGFDTDVIVATSILSLYGECSALEDAYKTFKGIRDKDAISWNAIISATSKHGAEVECARLFNEMHHKAIFADKFTFSSMLSACAALADIETGKRIHASHVFNGHLSAARLHTALINMYCKCKNVKHARDVFDGMRHNDIILWNCMITGYAQMGYGEDALQLLYKMLCEGMAPNAVTFIVIINACFALLDGQIMHTWLAEDGLDMDIKSGSALVNMYCTFGSLCDALCVFDIMPERNLITWNSLIAGYVAYNYADDALELFNIMQDGGINPDRITWSMILDTCASFDSLAEGELVYNSIMIIGLELDNSIVASAMKLYGKFYCLDISKVLFRRVLNKDFLLWNAVIMLTAQHGLLNESCELLVEMYQCGLVPDCQIFVDLLGACTKQMHFCEGRYLHSIATLQGIDTNSSIINALINMYGTCSSLEDSWRLFEVAGDRNGLLWTSIIGVYTFHGNNAHAISLYLEMHKGNTSLDKMMSTKLLQACSKEDFLSAGQNMHADIIIKGFDLDVVVENALIDMYKRCGSLMDAERVFETMPTQDIVSWNTMIAAYSEHNDVTKVFQCLLRMEKGGVDPDQVTYLNVISVLTWVNASHDLNLIYNCITYSSFEADSNIVSSLIYFYGKLGYLVDAYNLFQRTLFQDIQVWNALISAHIEQGRTAEAVGFFSRMQNEGILAEKVSYRCVLSAFSGLSNLSTAKRLHACIIGSGYSQDVLVNSALLSLYGRCCSLKDAYTLFYIMAERDEVSWSALLRASSDLGSFTEASQLFERMLEEALLPNSTVILNFLLACTEYKALINGLRCHSCLLFSPFASNTAITNAILNMYCEFGLITDVDRSFVAAQEHDVVSFNIIIKSYMHADHPQEALKIFTQMVTEGFIPDAVTLMSALDVCGSLGNYFQGKVVHIALMCGKMSESAANNAAITMYSNCGYLEDALEAFNLIPSRDVAAWNSIMSVLCNWEDYKKALNIFFDMLLKASPDAITFVSILCSCRTEEHLESGRLLHHFIVTLELEQEITVGNSLIAMYGRCGASNEAERVFEGLVEKTTATWNAVLVSGILQVTAKLDVIESMQEDGISPNEITVTYLLDFCSNNGAADRGMFLHMHVIFCAFELDVSIATSLVNLYGKCGMLKDARNIFEKTGTKNLLTWTAMLTAYACHGLVEEALLLLPHLENETLMADAVTFSSILSACDHCGSLSIGEWFLVEISYIRMASVIHFDCVIDLLSRMGQVTRARSIAWSMPFQPTPISWTVLLAACQNLGNIERADHIITHMIELNYQNYV</sequence>